<evidence type="ECO:0000313" key="2">
    <source>
        <dbReference type="EMBL" id="GES76764.1"/>
    </source>
</evidence>
<comment type="caution">
    <text evidence="1">The sequence shown here is derived from an EMBL/GenBank/DDBJ whole genome shotgun (WGS) entry which is preliminary data.</text>
</comment>
<gene>
    <name evidence="2" type="ORF">RCL2_000415100</name>
    <name evidence="1" type="ORF">RclHR1_28410001</name>
</gene>
<evidence type="ECO:0000313" key="1">
    <source>
        <dbReference type="EMBL" id="GBB96820.1"/>
    </source>
</evidence>
<dbReference type="EMBL" id="BEXD01002048">
    <property type="protein sequence ID" value="GBB96820.1"/>
    <property type="molecule type" value="Genomic_DNA"/>
</dbReference>
<reference evidence="1 3" key="1">
    <citation type="submission" date="2017-11" db="EMBL/GenBank/DDBJ databases">
        <title>The genome of Rhizophagus clarus HR1 reveals common genetic basis of auxotrophy among arbuscular mycorrhizal fungi.</title>
        <authorList>
            <person name="Kobayashi Y."/>
        </authorList>
    </citation>
    <scope>NUCLEOTIDE SEQUENCE [LARGE SCALE GENOMIC DNA]</scope>
    <source>
        <strain evidence="1 3">HR1</strain>
    </source>
</reference>
<organism evidence="1 3">
    <name type="scientific">Rhizophagus clarus</name>
    <dbReference type="NCBI Taxonomy" id="94130"/>
    <lineage>
        <taxon>Eukaryota</taxon>
        <taxon>Fungi</taxon>
        <taxon>Fungi incertae sedis</taxon>
        <taxon>Mucoromycota</taxon>
        <taxon>Glomeromycotina</taxon>
        <taxon>Glomeromycetes</taxon>
        <taxon>Glomerales</taxon>
        <taxon>Glomeraceae</taxon>
        <taxon>Rhizophagus</taxon>
    </lineage>
</organism>
<accession>A0A2Z6R3Y4</accession>
<proteinExistence type="predicted"/>
<dbReference type="Proteomes" id="UP000247702">
    <property type="component" value="Unassembled WGS sequence"/>
</dbReference>
<reference evidence="2" key="2">
    <citation type="submission" date="2019-10" db="EMBL/GenBank/DDBJ databases">
        <title>Conservation and host-specific expression of non-tandemly repeated heterogenous ribosome RNA gene in arbuscular mycorrhizal fungi.</title>
        <authorList>
            <person name="Maeda T."/>
            <person name="Kobayashi Y."/>
            <person name="Nakagawa T."/>
            <person name="Ezawa T."/>
            <person name="Yamaguchi K."/>
            <person name="Bino T."/>
            <person name="Nishimoto Y."/>
            <person name="Shigenobu S."/>
            <person name="Kawaguchi M."/>
        </authorList>
    </citation>
    <scope>NUCLEOTIDE SEQUENCE</scope>
    <source>
        <strain evidence="2">HR1</strain>
    </source>
</reference>
<dbReference type="EMBL" id="BLAL01000025">
    <property type="protein sequence ID" value="GES76764.1"/>
    <property type="molecule type" value="Genomic_DNA"/>
</dbReference>
<evidence type="ECO:0000313" key="3">
    <source>
        <dbReference type="Proteomes" id="UP000247702"/>
    </source>
</evidence>
<dbReference type="AlphaFoldDB" id="A0A2Z6R3Y4"/>
<sequence length="86" mass="9758">MYQSNISINVDVINKDLKGLLDDKSGIILLRSNTPLPVMFLTKSQKRNTKEKACKEKKKLQLQTPSGLNEYIVLTFSKKSPEYTPS</sequence>
<name>A0A2Z6R3Y4_9GLOM</name>
<protein>
    <submittedName>
        <fullName evidence="1">Uncharacterized protein</fullName>
    </submittedName>
</protein>
<keyword evidence="3" id="KW-1185">Reference proteome</keyword>
<dbReference type="Proteomes" id="UP000615446">
    <property type="component" value="Unassembled WGS sequence"/>
</dbReference>